<feature type="non-terminal residue" evidence="1">
    <location>
        <position position="1"/>
    </location>
</feature>
<dbReference type="Proteomes" id="UP000604080">
    <property type="component" value="Unassembled WGS sequence"/>
</dbReference>
<comment type="caution">
    <text evidence="1">The sequence shown here is derived from an EMBL/GenBank/DDBJ whole genome shotgun (WGS) entry which is preliminary data.</text>
</comment>
<feature type="non-terminal residue" evidence="1">
    <location>
        <position position="105"/>
    </location>
</feature>
<protein>
    <submittedName>
        <fullName evidence="1">ENR1 protein</fullName>
    </submittedName>
</protein>
<gene>
    <name evidence="1" type="primary">Erv31_0</name>
    <name evidence="1" type="ORF">DRYGAM_R14435</name>
</gene>
<dbReference type="AlphaFoldDB" id="A0A851E9K2"/>
<sequence length="105" mass="12060">TSKNLFIDLAERIGRNLNLTNCWVCGGTLESDAWPWRGVSLGPPEILKESIIGEECIWRQGAKFATDVGETTCKRYLVTNGQRTWWVPKEPETFWAKEQIREKTC</sequence>
<dbReference type="EMBL" id="WEIT01017038">
    <property type="protein sequence ID" value="NWI76938.1"/>
    <property type="molecule type" value="Genomic_DNA"/>
</dbReference>
<accession>A0A851E9K2</accession>
<keyword evidence="2" id="KW-1185">Reference proteome</keyword>
<evidence type="ECO:0000313" key="1">
    <source>
        <dbReference type="EMBL" id="NWI76938.1"/>
    </source>
</evidence>
<organism evidence="1 2">
    <name type="scientific">Dryoscopus gambensis</name>
    <dbReference type="NCBI Taxonomy" id="85069"/>
    <lineage>
        <taxon>Eukaryota</taxon>
        <taxon>Metazoa</taxon>
        <taxon>Chordata</taxon>
        <taxon>Craniata</taxon>
        <taxon>Vertebrata</taxon>
        <taxon>Euteleostomi</taxon>
        <taxon>Archelosauria</taxon>
        <taxon>Archosauria</taxon>
        <taxon>Dinosauria</taxon>
        <taxon>Saurischia</taxon>
        <taxon>Theropoda</taxon>
        <taxon>Coelurosauria</taxon>
        <taxon>Aves</taxon>
        <taxon>Neognathae</taxon>
        <taxon>Neoaves</taxon>
        <taxon>Telluraves</taxon>
        <taxon>Australaves</taxon>
        <taxon>Passeriformes</taxon>
        <taxon>Corvoidea</taxon>
        <taxon>Malaconotidae</taxon>
        <taxon>Dryoscopus</taxon>
    </lineage>
</organism>
<proteinExistence type="predicted"/>
<name>A0A851E9K2_9CORV</name>
<evidence type="ECO:0000313" key="2">
    <source>
        <dbReference type="Proteomes" id="UP000604080"/>
    </source>
</evidence>
<reference evidence="1" key="1">
    <citation type="submission" date="2019-10" db="EMBL/GenBank/DDBJ databases">
        <title>Bird 10,000 Genomes (B10K) Project - Family phase.</title>
        <authorList>
            <person name="Zhang G."/>
        </authorList>
    </citation>
    <scope>NUCLEOTIDE SEQUENCE</scope>
    <source>
        <strain evidence="1">B10K-DU-002-56</strain>
        <tissue evidence="1">Muscle</tissue>
    </source>
</reference>